<dbReference type="AlphaFoldDB" id="A0A1M6GQU9"/>
<organism evidence="2 3">
    <name type="scientific">Propionispora hippei DSM 15287</name>
    <dbReference type="NCBI Taxonomy" id="1123003"/>
    <lineage>
        <taxon>Bacteria</taxon>
        <taxon>Bacillati</taxon>
        <taxon>Bacillota</taxon>
        <taxon>Negativicutes</taxon>
        <taxon>Selenomonadales</taxon>
        <taxon>Sporomusaceae</taxon>
        <taxon>Propionispora</taxon>
    </lineage>
</organism>
<evidence type="ECO:0000256" key="1">
    <source>
        <dbReference type="SAM" id="Phobius"/>
    </source>
</evidence>
<gene>
    <name evidence="2" type="ORF">SAMN02745170_01790</name>
</gene>
<evidence type="ECO:0000313" key="3">
    <source>
        <dbReference type="Proteomes" id="UP000322917"/>
    </source>
</evidence>
<sequence length="197" mass="23240">MDSAIQIINGINWGQFKDLFLTLAAFLSPILALYGVKFTQTNQRMIEKSKLDTEQAKMDIQKKKSYNDFVTSERMKWIHKLREQFADFSAACNEYHLYIRFIKGPEIGLNNTDIEKIKKIQWMASYIQFSLNPNEEKDQLHKDVLKTIRNILDLMEYSHPDNDGYNENFTNHLFSFNEIAAKILKEEWETVKKEMNA</sequence>
<name>A0A1M6GQU9_9FIRM</name>
<accession>A0A1M6GQU9</accession>
<protein>
    <submittedName>
        <fullName evidence="2">Uncharacterized protein</fullName>
    </submittedName>
</protein>
<feature type="transmembrane region" description="Helical" evidence="1">
    <location>
        <begin position="19"/>
        <end position="36"/>
    </location>
</feature>
<keyword evidence="1" id="KW-0472">Membrane</keyword>
<reference evidence="2 3" key="1">
    <citation type="submission" date="2016-11" db="EMBL/GenBank/DDBJ databases">
        <authorList>
            <person name="Varghese N."/>
            <person name="Submissions S."/>
        </authorList>
    </citation>
    <scope>NUCLEOTIDE SEQUENCE [LARGE SCALE GENOMIC DNA]</scope>
    <source>
        <strain evidence="2 3">DSM 15287</strain>
    </source>
</reference>
<evidence type="ECO:0000313" key="2">
    <source>
        <dbReference type="EMBL" id="SHJ12325.1"/>
    </source>
</evidence>
<keyword evidence="1" id="KW-1133">Transmembrane helix</keyword>
<keyword evidence="3" id="KW-1185">Reference proteome</keyword>
<dbReference type="Proteomes" id="UP000322917">
    <property type="component" value="Unassembled WGS sequence"/>
</dbReference>
<keyword evidence="1" id="KW-0812">Transmembrane</keyword>
<proteinExistence type="predicted"/>
<dbReference type="EMBL" id="FQZD01000012">
    <property type="protein sequence ID" value="SHJ12325.1"/>
    <property type="molecule type" value="Genomic_DNA"/>
</dbReference>